<dbReference type="SMART" id="SM00134">
    <property type="entry name" value="LU"/>
    <property type="match status" value="1"/>
</dbReference>
<feature type="signal peptide" evidence="6">
    <location>
        <begin position="1"/>
        <end position="20"/>
    </location>
</feature>
<evidence type="ECO:0000256" key="3">
    <source>
        <dbReference type="ARBA" id="ARBA00022729"/>
    </source>
</evidence>
<dbReference type="AlphaFoldDB" id="A0A8J1JUL3"/>
<dbReference type="PANTHER" id="PTHR16983">
    <property type="entry name" value="UPAR/LY6 DOMAIN-CONTAINING PROTEIN"/>
    <property type="match status" value="1"/>
</dbReference>
<dbReference type="FunFam" id="2.10.60.10:FF:000003">
    <property type="entry name" value="lymphocyte antigen 6E isoform X1"/>
    <property type="match status" value="1"/>
</dbReference>
<dbReference type="InterPro" id="IPR051110">
    <property type="entry name" value="Ly-6/neurotoxin-like_GPI-ap"/>
</dbReference>
<evidence type="ECO:0000259" key="7">
    <source>
        <dbReference type="SMART" id="SM00134"/>
    </source>
</evidence>
<keyword evidence="5" id="KW-0325">Glycoprotein</keyword>
<evidence type="ECO:0000313" key="8">
    <source>
        <dbReference type="Proteomes" id="UP000008143"/>
    </source>
</evidence>
<dbReference type="OMA" id="ISCCRTD"/>
<keyword evidence="2" id="KW-1003">Cell membrane</keyword>
<organism evidence="8 9">
    <name type="scientific">Xenopus tropicalis</name>
    <name type="common">Western clawed frog</name>
    <name type="synonym">Silurana tropicalis</name>
    <dbReference type="NCBI Taxonomy" id="8364"/>
    <lineage>
        <taxon>Eukaryota</taxon>
        <taxon>Metazoa</taxon>
        <taxon>Chordata</taxon>
        <taxon>Craniata</taxon>
        <taxon>Vertebrata</taxon>
        <taxon>Euteleostomi</taxon>
        <taxon>Amphibia</taxon>
        <taxon>Batrachia</taxon>
        <taxon>Anura</taxon>
        <taxon>Pipoidea</taxon>
        <taxon>Pipidae</taxon>
        <taxon>Xenopodinae</taxon>
        <taxon>Xenopus</taxon>
        <taxon>Silurana</taxon>
    </lineage>
</organism>
<dbReference type="KEGG" id="xtr:116411665"/>
<comment type="subcellular location">
    <subcellularLocation>
        <location evidence="1">Cell membrane</location>
    </subcellularLocation>
</comment>
<evidence type="ECO:0000256" key="4">
    <source>
        <dbReference type="ARBA" id="ARBA00023136"/>
    </source>
</evidence>
<dbReference type="Gene3D" id="2.10.60.10">
    <property type="entry name" value="CD59"/>
    <property type="match status" value="1"/>
</dbReference>
<evidence type="ECO:0000256" key="1">
    <source>
        <dbReference type="ARBA" id="ARBA00004236"/>
    </source>
</evidence>
<gene>
    <name evidence="9 10" type="primary">LOC116411665</name>
</gene>
<feature type="domain" description="UPAR/Ly6" evidence="7">
    <location>
        <begin position="21"/>
        <end position="105"/>
    </location>
</feature>
<dbReference type="InterPro" id="IPR018363">
    <property type="entry name" value="CD59_antigen_CS"/>
</dbReference>
<evidence type="ECO:0000256" key="2">
    <source>
        <dbReference type="ARBA" id="ARBA00022475"/>
    </source>
</evidence>
<dbReference type="Proteomes" id="UP000008143">
    <property type="component" value="Chromosome 6"/>
</dbReference>
<dbReference type="OrthoDB" id="5945173at2759"/>
<sequence>MATLNTVLLGAALCIGAALSLRCYQCLTPGTDGNCNNTITCKATETFCETISSTNSTGHESVYKSCAATYREGQVFISSLRSLSISCCRTDLCNRGSGAPGVTCSSALVSLCLAFTSLCQRNGWL</sequence>
<dbReference type="GeneID" id="116411665"/>
<accession>A0A8J1JUL3</accession>
<dbReference type="PANTHER" id="PTHR16983:SF13">
    <property type="entry name" value="LYMPHOCYTE ANTIGEN 6E"/>
    <property type="match status" value="1"/>
</dbReference>
<protein>
    <submittedName>
        <fullName evidence="9">Lymphocyte antigen 6D-like</fullName>
    </submittedName>
</protein>
<dbReference type="InterPro" id="IPR016054">
    <property type="entry name" value="LY6_UPA_recep-like"/>
</dbReference>
<evidence type="ECO:0000256" key="6">
    <source>
        <dbReference type="SAM" id="SignalP"/>
    </source>
</evidence>
<evidence type="ECO:0000313" key="10">
    <source>
        <dbReference type="Xenbase" id="XB-GENE-29097503"/>
    </source>
</evidence>
<dbReference type="Pfam" id="PF00087">
    <property type="entry name" value="Toxin_TOLIP"/>
    <property type="match status" value="1"/>
</dbReference>
<keyword evidence="8" id="KW-1185">Reference proteome</keyword>
<feature type="chain" id="PRO_5035182265" evidence="6">
    <location>
        <begin position="21"/>
        <end position="125"/>
    </location>
</feature>
<dbReference type="RefSeq" id="XP_031760291.1">
    <property type="nucleotide sequence ID" value="XM_031904431.1"/>
</dbReference>
<proteinExistence type="predicted"/>
<name>A0A8J1JUL3_XENTR</name>
<reference evidence="9" key="1">
    <citation type="submission" date="2025-08" db="UniProtKB">
        <authorList>
            <consortium name="RefSeq"/>
        </authorList>
    </citation>
    <scope>IDENTIFICATION</scope>
    <source>
        <strain evidence="9">Nigerian</strain>
        <tissue evidence="9">Liver and blood</tissue>
    </source>
</reference>
<evidence type="ECO:0000313" key="9">
    <source>
        <dbReference type="RefSeq" id="XP_031760291.1"/>
    </source>
</evidence>
<keyword evidence="4" id="KW-0472">Membrane</keyword>
<evidence type="ECO:0000256" key="5">
    <source>
        <dbReference type="ARBA" id="ARBA00023180"/>
    </source>
</evidence>
<dbReference type="PROSITE" id="PS00983">
    <property type="entry name" value="LY6_UPAR"/>
    <property type="match status" value="1"/>
</dbReference>
<dbReference type="InterPro" id="IPR035076">
    <property type="entry name" value="Toxin/TOLIP"/>
</dbReference>
<dbReference type="GO" id="GO:0005886">
    <property type="term" value="C:plasma membrane"/>
    <property type="evidence" value="ECO:0007669"/>
    <property type="project" value="UniProtKB-SubCell"/>
</dbReference>
<keyword evidence="3 6" id="KW-0732">Signal</keyword>
<dbReference type="InterPro" id="IPR045860">
    <property type="entry name" value="Snake_toxin-like_sf"/>
</dbReference>
<dbReference type="AGR" id="Xenbase:XB-GENE-29097503"/>
<dbReference type="Xenbase" id="XB-GENE-29097503">
    <property type="gene designation" value="LOC116411665"/>
</dbReference>
<dbReference type="SUPFAM" id="SSF57302">
    <property type="entry name" value="Snake toxin-like"/>
    <property type="match status" value="1"/>
</dbReference>